<keyword evidence="4" id="KW-1185">Reference proteome</keyword>
<feature type="domain" description="Peptidase C1A papain C-terminal" evidence="2">
    <location>
        <begin position="12"/>
        <end position="91"/>
    </location>
</feature>
<dbReference type="Gene3D" id="3.90.70.10">
    <property type="entry name" value="Cysteine proteinases"/>
    <property type="match status" value="1"/>
</dbReference>
<dbReference type="Proteomes" id="UP001189429">
    <property type="component" value="Unassembled WGS sequence"/>
</dbReference>
<reference evidence="3" key="1">
    <citation type="submission" date="2023-10" db="EMBL/GenBank/DDBJ databases">
        <authorList>
            <person name="Chen Y."/>
            <person name="Shah S."/>
            <person name="Dougan E. K."/>
            <person name="Thang M."/>
            <person name="Chan C."/>
        </authorList>
    </citation>
    <scope>NUCLEOTIDE SEQUENCE [LARGE SCALE GENOMIC DNA]</scope>
</reference>
<dbReference type="InterPro" id="IPR038765">
    <property type="entry name" value="Papain-like_cys_pep_sf"/>
</dbReference>
<comment type="caution">
    <text evidence="3">The sequence shown here is derived from an EMBL/GenBank/DDBJ whole genome shotgun (WGS) entry which is preliminary data.</text>
</comment>
<name>A0ABN9SJ21_9DINO</name>
<dbReference type="EMBL" id="CAUYUJ010011425">
    <property type="protein sequence ID" value="CAK0831734.1"/>
    <property type="molecule type" value="Genomic_DNA"/>
</dbReference>
<sequence>MFLFGDMSYSYSYERARQAQEVLVSDGPVVGLVFASGEFIFCSSGVLCAGCGNGPNHSVAIAGYGGDARGRNPTGRRCFYWGPLNSWGGAWVAPREIMCFHVPGAIATGRANAFPSLMFPDEGGGGGGVGGGSEGGPFKIVKGNCQIVQECGEPKFSGRVKTRRQLRHRGHRGTRQ</sequence>
<protein>
    <recommendedName>
        <fullName evidence="2">Peptidase C1A papain C-terminal domain-containing protein</fullName>
    </recommendedName>
</protein>
<feature type="region of interest" description="Disordered" evidence="1">
    <location>
        <begin position="156"/>
        <end position="176"/>
    </location>
</feature>
<gene>
    <name evidence="3" type="ORF">PCOR1329_LOCUS29999</name>
</gene>
<evidence type="ECO:0000256" key="1">
    <source>
        <dbReference type="SAM" id="MobiDB-lite"/>
    </source>
</evidence>
<dbReference type="SUPFAM" id="SSF54001">
    <property type="entry name" value="Cysteine proteinases"/>
    <property type="match status" value="1"/>
</dbReference>
<evidence type="ECO:0000259" key="2">
    <source>
        <dbReference type="Pfam" id="PF00112"/>
    </source>
</evidence>
<accession>A0ABN9SJ21</accession>
<feature type="compositionally biased region" description="Basic residues" evidence="1">
    <location>
        <begin position="158"/>
        <end position="176"/>
    </location>
</feature>
<evidence type="ECO:0000313" key="3">
    <source>
        <dbReference type="EMBL" id="CAK0831734.1"/>
    </source>
</evidence>
<organism evidence="3 4">
    <name type="scientific">Prorocentrum cordatum</name>
    <dbReference type="NCBI Taxonomy" id="2364126"/>
    <lineage>
        <taxon>Eukaryota</taxon>
        <taxon>Sar</taxon>
        <taxon>Alveolata</taxon>
        <taxon>Dinophyceae</taxon>
        <taxon>Prorocentrales</taxon>
        <taxon>Prorocentraceae</taxon>
        <taxon>Prorocentrum</taxon>
    </lineage>
</organism>
<dbReference type="InterPro" id="IPR000668">
    <property type="entry name" value="Peptidase_C1A_C"/>
</dbReference>
<dbReference type="Pfam" id="PF00112">
    <property type="entry name" value="Peptidase_C1"/>
    <property type="match status" value="1"/>
</dbReference>
<evidence type="ECO:0000313" key="4">
    <source>
        <dbReference type="Proteomes" id="UP001189429"/>
    </source>
</evidence>
<proteinExistence type="predicted"/>